<dbReference type="Gene3D" id="3.90.660.10">
    <property type="match status" value="2"/>
</dbReference>
<dbReference type="Pfam" id="PF01593">
    <property type="entry name" value="Amino_oxidase"/>
    <property type="match status" value="1"/>
</dbReference>
<dbReference type="EMBL" id="BAAAJK010000027">
    <property type="protein sequence ID" value="GAA1395043.1"/>
    <property type="molecule type" value="Genomic_DNA"/>
</dbReference>
<reference evidence="3 4" key="1">
    <citation type="journal article" date="2019" name="Int. J. Syst. Evol. Microbiol.">
        <title>The Global Catalogue of Microorganisms (GCM) 10K type strain sequencing project: providing services to taxonomists for standard genome sequencing and annotation.</title>
        <authorList>
            <consortium name="The Broad Institute Genomics Platform"/>
            <consortium name="The Broad Institute Genome Sequencing Center for Infectious Disease"/>
            <person name="Wu L."/>
            <person name="Ma J."/>
        </authorList>
    </citation>
    <scope>NUCLEOTIDE SEQUENCE [LARGE SCALE GENOMIC DNA]</scope>
    <source>
        <strain evidence="3 4">JCM 11896</strain>
    </source>
</reference>
<dbReference type="SUPFAM" id="SSF51905">
    <property type="entry name" value="FAD/NAD(P)-binding domain"/>
    <property type="match status" value="1"/>
</dbReference>
<dbReference type="PANTHER" id="PTHR43563:SF1">
    <property type="entry name" value="AMINE OXIDASE [FLAVIN-CONTAINING] B"/>
    <property type="match status" value="1"/>
</dbReference>
<evidence type="ECO:0000313" key="3">
    <source>
        <dbReference type="EMBL" id="GAA1395043.1"/>
    </source>
</evidence>
<dbReference type="Gene3D" id="3.50.50.60">
    <property type="entry name" value="FAD/NAD(P)-binding domain"/>
    <property type="match status" value="2"/>
</dbReference>
<evidence type="ECO:0000256" key="1">
    <source>
        <dbReference type="ARBA" id="ARBA00005995"/>
    </source>
</evidence>
<dbReference type="Proteomes" id="UP001501414">
    <property type="component" value="Unassembled WGS sequence"/>
</dbReference>
<dbReference type="InterPro" id="IPR036188">
    <property type="entry name" value="FAD/NAD-bd_sf"/>
</dbReference>
<dbReference type="PANTHER" id="PTHR43563">
    <property type="entry name" value="AMINE OXIDASE"/>
    <property type="match status" value="1"/>
</dbReference>
<name>A0ABN1Y141_9PSEU</name>
<organism evidence="3 4">
    <name type="scientific">Pseudonocardia kongjuensis</name>
    <dbReference type="NCBI Taxonomy" id="102227"/>
    <lineage>
        <taxon>Bacteria</taxon>
        <taxon>Bacillati</taxon>
        <taxon>Actinomycetota</taxon>
        <taxon>Actinomycetes</taxon>
        <taxon>Pseudonocardiales</taxon>
        <taxon>Pseudonocardiaceae</taxon>
        <taxon>Pseudonocardia</taxon>
    </lineage>
</organism>
<dbReference type="InterPro" id="IPR002937">
    <property type="entry name" value="Amino_oxidase"/>
</dbReference>
<comment type="similarity">
    <text evidence="1">Belongs to the flavin monoamine oxidase family.</text>
</comment>
<accession>A0ABN1Y141</accession>
<comment type="caution">
    <text evidence="3">The sequence shown here is derived from an EMBL/GenBank/DDBJ whole genome shotgun (WGS) entry which is preliminary data.</text>
</comment>
<protein>
    <submittedName>
        <fullName evidence="3">NAD(P)/FAD-dependent oxidoreductase</fullName>
    </submittedName>
</protein>
<dbReference type="InterPro" id="IPR050703">
    <property type="entry name" value="Flavin_MAO"/>
</dbReference>
<gene>
    <name evidence="3" type="ORF">GCM10009613_44130</name>
</gene>
<sequence length="452" mass="48937">MEIDTRERGTPLSENEAVFDVVVIGGGLAGLIAARDLTEQGRSVLLLEARDRLGGRTWSRTFPGTDINVEMGGGFVLLDHSPELIREIKRYGIDVHHLPPAESFPTIFGETRHPGPFPVPLEQLLDFERAALHLVRAAMRIQPGVPLDQQDLDDLDVPLSEFLAPLNLPTETYGLVCGVAALVSFRYPHEGSAIHLLASLACMDLSLFTLYGAADAHIRTGTLAERLAAQAGDVRVSSPVARVDQSGDDIVVVTVAGETIRTSAVVVATPMNIWNDIEFEPPLSEVKRTTSAERHGTPRSGKVWVRTRNAPSFPYVYASPEAAAGALALYTQDALDGGDQLMGIFALSSVEGDELHLNLDEEESVKRVLDTLLPGTELVEFFGHNYNTDPYSKGDWISWRPGRVTKSHSALAAPEGRLSFASADIAPKWLMMMEGAVEAGHLAAEQAAKHIG</sequence>
<keyword evidence="4" id="KW-1185">Reference proteome</keyword>
<feature type="domain" description="Amine oxidase" evidence="2">
    <location>
        <begin position="28"/>
        <end position="446"/>
    </location>
</feature>
<evidence type="ECO:0000259" key="2">
    <source>
        <dbReference type="Pfam" id="PF01593"/>
    </source>
</evidence>
<evidence type="ECO:0000313" key="4">
    <source>
        <dbReference type="Proteomes" id="UP001501414"/>
    </source>
</evidence>
<proteinExistence type="inferred from homology"/>